<dbReference type="EMBL" id="BFEA01000380">
    <property type="protein sequence ID" value="GBG81596.1"/>
    <property type="molecule type" value="Genomic_DNA"/>
</dbReference>
<feature type="compositionally biased region" description="Acidic residues" evidence="2">
    <location>
        <begin position="309"/>
        <end position="319"/>
    </location>
</feature>
<protein>
    <submittedName>
        <fullName evidence="3">Uncharacterized protein</fullName>
    </submittedName>
</protein>
<accession>A0A388LH08</accession>
<evidence type="ECO:0000313" key="4">
    <source>
        <dbReference type="Proteomes" id="UP000265515"/>
    </source>
</evidence>
<dbReference type="Gramene" id="GBG81596">
    <property type="protein sequence ID" value="GBG81596"/>
    <property type="gene ID" value="CBR_g32588"/>
</dbReference>
<evidence type="ECO:0000313" key="3">
    <source>
        <dbReference type="EMBL" id="GBG81596.1"/>
    </source>
</evidence>
<sequence length="319" mass="36137">MKVTMATELSAVRKALAGKQEKDNVAIEKLRTEVEEIRRGTASTSTARAHAMNELDFETVEKMQQNQEKMKKEQEDMHTRLLLMVSAAAGRAEAAEREAVAWRLEANRPGNKRGSIMIIETPVATTRVRARMTPQKSPAAAPNGDYQEIMKRHAEEVECMKVMRLKELNGRRQAEQEVERLKEEIARLETARKRERMSGINLRQKLDEVGAATARKTTTGKEKMVMTNEEPIPKDNDKEGFTKECWKMLQVMNMEDTKKECAKEGVTYTTLEATKKEILPKKVARAFPEDKGKGIAVHEIEDDTRVSDDTTDEQVSDSS</sequence>
<feature type="region of interest" description="Disordered" evidence="2">
    <location>
        <begin position="291"/>
        <end position="319"/>
    </location>
</feature>
<feature type="coiled-coil region" evidence="1">
    <location>
        <begin position="164"/>
        <end position="198"/>
    </location>
</feature>
<gene>
    <name evidence="3" type="ORF">CBR_g32588</name>
</gene>
<keyword evidence="1" id="KW-0175">Coiled coil</keyword>
<dbReference type="AlphaFoldDB" id="A0A388LH08"/>
<proteinExistence type="predicted"/>
<evidence type="ECO:0000256" key="1">
    <source>
        <dbReference type="SAM" id="Coils"/>
    </source>
</evidence>
<reference evidence="3 4" key="1">
    <citation type="journal article" date="2018" name="Cell">
        <title>The Chara Genome: Secondary Complexity and Implications for Plant Terrestrialization.</title>
        <authorList>
            <person name="Nishiyama T."/>
            <person name="Sakayama H."/>
            <person name="Vries J.D."/>
            <person name="Buschmann H."/>
            <person name="Saint-Marcoux D."/>
            <person name="Ullrich K.K."/>
            <person name="Haas F.B."/>
            <person name="Vanderstraeten L."/>
            <person name="Becker D."/>
            <person name="Lang D."/>
            <person name="Vosolsobe S."/>
            <person name="Rombauts S."/>
            <person name="Wilhelmsson P.K.I."/>
            <person name="Janitza P."/>
            <person name="Kern R."/>
            <person name="Heyl A."/>
            <person name="Rumpler F."/>
            <person name="Villalobos L.I.A.C."/>
            <person name="Clay J.M."/>
            <person name="Skokan R."/>
            <person name="Toyoda A."/>
            <person name="Suzuki Y."/>
            <person name="Kagoshima H."/>
            <person name="Schijlen E."/>
            <person name="Tajeshwar N."/>
            <person name="Catarino B."/>
            <person name="Hetherington A.J."/>
            <person name="Saltykova A."/>
            <person name="Bonnot C."/>
            <person name="Breuninger H."/>
            <person name="Symeonidi A."/>
            <person name="Radhakrishnan G.V."/>
            <person name="Van Nieuwerburgh F."/>
            <person name="Deforce D."/>
            <person name="Chang C."/>
            <person name="Karol K.G."/>
            <person name="Hedrich R."/>
            <person name="Ulvskov P."/>
            <person name="Glockner G."/>
            <person name="Delwiche C.F."/>
            <person name="Petrasek J."/>
            <person name="Van de Peer Y."/>
            <person name="Friml J."/>
            <person name="Beilby M."/>
            <person name="Dolan L."/>
            <person name="Kohara Y."/>
            <person name="Sugano S."/>
            <person name="Fujiyama A."/>
            <person name="Delaux P.-M."/>
            <person name="Quint M."/>
            <person name="TheiBen G."/>
            <person name="Hagemann M."/>
            <person name="Harholt J."/>
            <person name="Dunand C."/>
            <person name="Zachgo S."/>
            <person name="Langdale J."/>
            <person name="Maumus F."/>
            <person name="Straeten D.V.D."/>
            <person name="Gould S.B."/>
            <person name="Rensing S.A."/>
        </authorList>
    </citation>
    <scope>NUCLEOTIDE SEQUENCE [LARGE SCALE GENOMIC DNA]</scope>
    <source>
        <strain evidence="3 4">S276</strain>
    </source>
</reference>
<name>A0A388LH08_CHABU</name>
<comment type="caution">
    <text evidence="3">The sequence shown here is derived from an EMBL/GenBank/DDBJ whole genome shotgun (WGS) entry which is preliminary data.</text>
</comment>
<dbReference type="Proteomes" id="UP000265515">
    <property type="component" value="Unassembled WGS sequence"/>
</dbReference>
<feature type="compositionally biased region" description="Basic and acidic residues" evidence="2">
    <location>
        <begin position="291"/>
        <end position="308"/>
    </location>
</feature>
<organism evidence="3 4">
    <name type="scientific">Chara braunii</name>
    <name type="common">Braun's stonewort</name>
    <dbReference type="NCBI Taxonomy" id="69332"/>
    <lineage>
        <taxon>Eukaryota</taxon>
        <taxon>Viridiplantae</taxon>
        <taxon>Streptophyta</taxon>
        <taxon>Charophyceae</taxon>
        <taxon>Charales</taxon>
        <taxon>Characeae</taxon>
        <taxon>Chara</taxon>
    </lineage>
</organism>
<keyword evidence="4" id="KW-1185">Reference proteome</keyword>
<evidence type="ECO:0000256" key="2">
    <source>
        <dbReference type="SAM" id="MobiDB-lite"/>
    </source>
</evidence>